<dbReference type="Proteomes" id="UP000015102">
    <property type="component" value="Unassembled WGS sequence"/>
</dbReference>
<proteinExistence type="predicted"/>
<accession>T1GRA0</accession>
<keyword evidence="2" id="KW-1185">Reference proteome</keyword>
<dbReference type="AlphaFoldDB" id="T1GRA0"/>
<dbReference type="EMBL" id="CAQQ02149718">
    <property type="status" value="NOT_ANNOTATED_CDS"/>
    <property type="molecule type" value="Genomic_DNA"/>
</dbReference>
<protein>
    <submittedName>
        <fullName evidence="1">Uncharacterized protein</fullName>
    </submittedName>
</protein>
<organism evidence="1 2">
    <name type="scientific">Megaselia scalaris</name>
    <name type="common">Humpbacked fly</name>
    <name type="synonym">Phora scalaris</name>
    <dbReference type="NCBI Taxonomy" id="36166"/>
    <lineage>
        <taxon>Eukaryota</taxon>
        <taxon>Metazoa</taxon>
        <taxon>Ecdysozoa</taxon>
        <taxon>Arthropoda</taxon>
        <taxon>Hexapoda</taxon>
        <taxon>Insecta</taxon>
        <taxon>Pterygota</taxon>
        <taxon>Neoptera</taxon>
        <taxon>Endopterygota</taxon>
        <taxon>Diptera</taxon>
        <taxon>Brachycera</taxon>
        <taxon>Muscomorpha</taxon>
        <taxon>Platypezoidea</taxon>
        <taxon>Phoridae</taxon>
        <taxon>Megaseliini</taxon>
        <taxon>Megaselia</taxon>
    </lineage>
</organism>
<sequence>MIFIEVGNCLDVSKGGIITKFGLPPDFCLLFCLRFWRFLLPAGFLSLSIIPLKKDQETQITALESFIIEFFSIVKYSANIIYRTTYKRGKCEVTTLISLCTSNEN</sequence>
<dbReference type="EMBL" id="CAQQ02149716">
    <property type="status" value="NOT_ANNOTATED_CDS"/>
    <property type="molecule type" value="Genomic_DNA"/>
</dbReference>
<reference evidence="1" key="2">
    <citation type="submission" date="2015-06" db="UniProtKB">
        <authorList>
            <consortium name="EnsemblMetazoa"/>
        </authorList>
    </citation>
    <scope>IDENTIFICATION</scope>
</reference>
<reference evidence="2" key="1">
    <citation type="submission" date="2013-02" db="EMBL/GenBank/DDBJ databases">
        <authorList>
            <person name="Hughes D."/>
        </authorList>
    </citation>
    <scope>NUCLEOTIDE SEQUENCE</scope>
    <source>
        <strain>Durham</strain>
        <strain evidence="2">NC isolate 2 -- Noor lab</strain>
    </source>
</reference>
<dbReference type="EMBL" id="CAQQ02149715">
    <property type="status" value="NOT_ANNOTATED_CDS"/>
    <property type="molecule type" value="Genomic_DNA"/>
</dbReference>
<dbReference type="HOGENOM" id="CLU_2239686_0_0_1"/>
<name>T1GRA0_MEGSC</name>
<dbReference type="EMBL" id="CAQQ02149717">
    <property type="status" value="NOT_ANNOTATED_CDS"/>
    <property type="molecule type" value="Genomic_DNA"/>
</dbReference>
<dbReference type="EnsemblMetazoa" id="MESCA006178-RA">
    <property type="protein sequence ID" value="MESCA006178-PA"/>
    <property type="gene ID" value="MESCA006178"/>
</dbReference>
<evidence type="ECO:0000313" key="2">
    <source>
        <dbReference type="Proteomes" id="UP000015102"/>
    </source>
</evidence>
<evidence type="ECO:0000313" key="1">
    <source>
        <dbReference type="EnsemblMetazoa" id="MESCA006178-PA"/>
    </source>
</evidence>